<dbReference type="GO" id="GO:0051015">
    <property type="term" value="F:actin filament binding"/>
    <property type="evidence" value="ECO:0007669"/>
    <property type="project" value="InterPro"/>
</dbReference>
<feature type="region of interest" description="Disordered" evidence="1">
    <location>
        <begin position="35"/>
        <end position="444"/>
    </location>
</feature>
<feature type="compositionally biased region" description="Polar residues" evidence="1">
    <location>
        <begin position="419"/>
        <end position="444"/>
    </location>
</feature>
<feature type="compositionally biased region" description="Polar residues" evidence="1">
    <location>
        <begin position="372"/>
        <end position="406"/>
    </location>
</feature>
<name>A0A409VHB3_9AGAR</name>
<feature type="region of interest" description="Disordered" evidence="1">
    <location>
        <begin position="988"/>
        <end position="1096"/>
    </location>
</feature>
<feature type="compositionally biased region" description="Low complexity" evidence="1">
    <location>
        <begin position="577"/>
        <end position="587"/>
    </location>
</feature>
<reference evidence="2 3" key="1">
    <citation type="journal article" date="2018" name="Evol. Lett.">
        <title>Horizontal gene cluster transfer increased hallucinogenic mushroom diversity.</title>
        <authorList>
            <person name="Reynolds H.T."/>
            <person name="Vijayakumar V."/>
            <person name="Gluck-Thaler E."/>
            <person name="Korotkin H.B."/>
            <person name="Matheny P.B."/>
            <person name="Slot J.C."/>
        </authorList>
    </citation>
    <scope>NUCLEOTIDE SEQUENCE [LARGE SCALE GENOMIC DNA]</scope>
    <source>
        <strain evidence="2 3">SRW20</strain>
    </source>
</reference>
<comment type="caution">
    <text evidence="2">The sequence shown here is derived from an EMBL/GenBank/DDBJ whole genome shotgun (WGS) entry which is preliminary data.</text>
</comment>
<dbReference type="Gene3D" id="3.40.20.10">
    <property type="entry name" value="Severin"/>
    <property type="match status" value="2"/>
</dbReference>
<feature type="compositionally biased region" description="Low complexity" evidence="1">
    <location>
        <begin position="615"/>
        <end position="631"/>
    </location>
</feature>
<dbReference type="OrthoDB" id="6375767at2759"/>
<dbReference type="InterPro" id="IPR007122">
    <property type="entry name" value="Villin/Gelsolin"/>
</dbReference>
<feature type="compositionally biased region" description="Polar residues" evidence="1">
    <location>
        <begin position="1072"/>
        <end position="1092"/>
    </location>
</feature>
<sequence length="1576" mass="171053">MDSSFTSSPRRAYDLPKPETGLAEWTSKIKALQREVDADEEAEQRRLEEEITAAREARLRRSRGMGGGSRADSLDLLSQAAHKEKLSALDNPNDMSSNDTPKSVAEREAERETSLRKLMEKNDVYNPDKIAGSNRGASEQSDPVSLAAFIGGRATGPRLNKHAPQQDAHDPTQFVQPDLSAPHPVFGRGGIAMPGMAPKKDTKSPSPIVGSESSERYRPTSVKTSTSVASSYLEKIEQANKKDTPDIHRHSYTGLSKSLSVGIVDKPVQKAENSPGFSKPKPLSSPVSSYLQTKSDAPIVPDVRPTVLDSPPTNTSIPDTSPTLPQRGATTSLSSEAAKMTTSSASNQNTPGSTPKYSHLPSYLSKKEEAQGRNSPTMSSTPAGKTATSFAPSQNTLSSTPKSNPLPSYLPKKEEAQDRNSSSVSKSPTNVFQSNSTTSTKLPSYLSANKTTSVVTSASTTSTTDTPLRRIMERNNVYNPDKIVTEESRKPVTERAHVSLASFIGGSAKGPRLNRHAPQQDVHDPTQFVQPDLSAPHPVFGSGGIAMPGMTARRNTAPASDTPGVDSSELQRPSLGTKPTWPPAATKPVEKAFEAPVSAEKTGNRERTTSAPGTQVSNVSASQSSGAFSSNRLAGRQSPIKETATPLRDRTISGPAYPQGSIHSARASVSTPSLARPIQPIPKSSSLSPQIPITSPSPAFQKPPPPKELTPSISRLQGRGFVQNMIKATSQFESSPSPTPSPEKSRPSSASGKKGSVLDRWQPAARSTSPTKSTFPVSVTGIKRSSTQDPLSDFGVKPTSQPSFTDGSHVIKATASMPSLIQSASVPGPVPAELPRTPEPYQRSRTPGLGSATTMVLIKPSQPQIPHVDELGVKHDPRQESKANSTKYVVPSELPPSSKKPLIHPTKDRARKPRKQHENQSQRSQSSTPPSPSADSSRKGLEESIVPPTSVQIVENRYEAQPDVFNDGVGDKNQQIKDEQLKIAVLTSEDVGARDLKPRPTSPILESLPNLKISTPEDIAISSSPRSPPLPSSPMKHTRIPSTGKRPTVMELAQTLLETPVTRSPTEDDGDPTTQSPVERSPKPRSNLSQIQAEKRRSNYERYSALILPPLKEEATPTPSPAGTLARDAVVAGGLIPENDYGAQHDREEESPETPSPQMSLTDKNSEAVALEDFHDLEEPHYLSISDVDLDKLLIPQFKPPKPAIDVQTISVEVLAITGTTATPVSMAFDVFYETEILVIIHRVKSRSSGLASTSVWCWLGKKSTLGDREERKVHELAQRYRTKAVIAHQLAEPAELVQVLGGRLAIRQGSRLHWTPENTTMHLVRSFRDVVLIDEHDLDIRNLCSGFSYCFTILGSTYVWNGRGSTQRERASALQYATTFSADSIIPTVLTEGEDEDDEMFWMILGYDGFANADYWRWRSSSTVIDPSVWKIDIGNSTGPVSAVEFISMQQSLQNAIYIINCIWEFFVLVGREARSDRLAIKFALDVAKELSIKAAFARPYVPTLHVLILPSQLPLDLRHGIRDLEEAWVNDGEIPDHMNLLHYSEAVNHLSTSEWPHETLKDPTMLPLGVGGGI</sequence>
<feature type="compositionally biased region" description="Basic and acidic residues" evidence="1">
    <location>
        <begin position="867"/>
        <end position="881"/>
    </location>
</feature>
<dbReference type="Proteomes" id="UP000284706">
    <property type="component" value="Unassembled WGS sequence"/>
</dbReference>
<dbReference type="SUPFAM" id="SSF55753">
    <property type="entry name" value="Actin depolymerizing proteins"/>
    <property type="match status" value="1"/>
</dbReference>
<gene>
    <name evidence="2" type="ORF">CVT26_000304</name>
</gene>
<feature type="compositionally biased region" description="Low complexity" evidence="1">
    <location>
        <begin position="220"/>
        <end position="231"/>
    </location>
</feature>
<evidence type="ECO:0000313" key="3">
    <source>
        <dbReference type="Proteomes" id="UP000284706"/>
    </source>
</evidence>
<accession>A0A409VHB3</accession>
<proteinExistence type="predicted"/>
<dbReference type="EMBL" id="NHYE01005648">
    <property type="protein sequence ID" value="PPQ65672.1"/>
    <property type="molecule type" value="Genomic_DNA"/>
</dbReference>
<feature type="compositionally biased region" description="Low complexity" evidence="1">
    <location>
        <begin position="891"/>
        <end position="900"/>
    </location>
</feature>
<evidence type="ECO:0008006" key="4">
    <source>
        <dbReference type="Google" id="ProtNLM"/>
    </source>
</evidence>
<evidence type="ECO:0000313" key="2">
    <source>
        <dbReference type="EMBL" id="PPQ65672.1"/>
    </source>
</evidence>
<dbReference type="STRING" id="231916.A0A409VHB3"/>
<dbReference type="InParanoid" id="A0A409VHB3"/>
<feature type="compositionally biased region" description="Polar residues" evidence="1">
    <location>
        <begin position="765"/>
        <end position="790"/>
    </location>
</feature>
<dbReference type="SMART" id="SM00262">
    <property type="entry name" value="GEL"/>
    <property type="match status" value="1"/>
</dbReference>
<feature type="compositionally biased region" description="Basic and acidic residues" evidence="1">
    <location>
        <begin position="234"/>
        <end position="249"/>
    </location>
</feature>
<feature type="compositionally biased region" description="Basic and acidic residues" evidence="1">
    <location>
        <begin position="104"/>
        <end position="123"/>
    </location>
</feature>
<protein>
    <recommendedName>
        <fullName evidence="4">Gelsolin-like domain-containing protein</fullName>
    </recommendedName>
</protein>
<feature type="region of interest" description="Disordered" evidence="1">
    <location>
        <begin position="1137"/>
        <end position="1164"/>
    </location>
</feature>
<feature type="region of interest" description="Disordered" evidence="1">
    <location>
        <begin position="823"/>
        <end position="959"/>
    </location>
</feature>
<dbReference type="InterPro" id="IPR029006">
    <property type="entry name" value="ADF-H/Gelsolin-like_dom_sf"/>
</dbReference>
<feature type="region of interest" description="Disordered" evidence="1">
    <location>
        <begin position="550"/>
        <end position="807"/>
    </location>
</feature>
<feature type="compositionally biased region" description="Polar residues" evidence="1">
    <location>
        <begin position="311"/>
        <end position="356"/>
    </location>
</feature>
<evidence type="ECO:0000256" key="1">
    <source>
        <dbReference type="SAM" id="MobiDB-lite"/>
    </source>
</evidence>
<feature type="compositionally biased region" description="Basic and acidic residues" evidence="1">
    <location>
        <begin position="43"/>
        <end position="59"/>
    </location>
</feature>
<organism evidence="2 3">
    <name type="scientific">Gymnopilus dilepis</name>
    <dbReference type="NCBI Taxonomy" id="231916"/>
    <lineage>
        <taxon>Eukaryota</taxon>
        <taxon>Fungi</taxon>
        <taxon>Dikarya</taxon>
        <taxon>Basidiomycota</taxon>
        <taxon>Agaricomycotina</taxon>
        <taxon>Agaricomycetes</taxon>
        <taxon>Agaricomycetidae</taxon>
        <taxon>Agaricales</taxon>
        <taxon>Agaricineae</taxon>
        <taxon>Hymenogastraceae</taxon>
        <taxon>Gymnopilus</taxon>
    </lineage>
</organism>
<keyword evidence="3" id="KW-1185">Reference proteome</keyword>
<feature type="compositionally biased region" description="Polar residues" evidence="1">
    <location>
        <begin position="682"/>
        <end position="694"/>
    </location>
</feature>
<feature type="compositionally biased region" description="Low complexity" evidence="1">
    <location>
        <begin position="278"/>
        <end position="289"/>
    </location>
</feature>